<feature type="transmembrane region" description="Helical" evidence="8">
    <location>
        <begin position="384"/>
        <end position="402"/>
    </location>
</feature>
<evidence type="ECO:0000313" key="9">
    <source>
        <dbReference type="EMBL" id="ATX82304.1"/>
    </source>
</evidence>
<dbReference type="Proteomes" id="UP000231637">
    <property type="component" value="Chromosome"/>
</dbReference>
<feature type="transmembrane region" description="Helical" evidence="8">
    <location>
        <begin position="101"/>
        <end position="125"/>
    </location>
</feature>
<keyword evidence="10" id="KW-1185">Reference proteome</keyword>
<feature type="transmembrane region" description="Helical" evidence="8">
    <location>
        <begin position="284"/>
        <end position="306"/>
    </location>
</feature>
<feature type="transmembrane region" description="Helical" evidence="8">
    <location>
        <begin position="12"/>
        <end position="29"/>
    </location>
</feature>
<protein>
    <recommendedName>
        <fullName evidence="8">ADP,ATP carrier protein</fullName>
    </recommendedName>
</protein>
<evidence type="ECO:0000313" key="10">
    <source>
        <dbReference type="Proteomes" id="UP000231637"/>
    </source>
</evidence>
<feature type="transmembrane region" description="Helical" evidence="8">
    <location>
        <begin position="257"/>
        <end position="277"/>
    </location>
</feature>
<name>A0A2K8LBK6_9PROT</name>
<dbReference type="Gene3D" id="1.20.1250.20">
    <property type="entry name" value="MFS general substrate transporter like domains"/>
    <property type="match status" value="1"/>
</dbReference>
<accession>A0A2K8LBK6</accession>
<evidence type="ECO:0000256" key="1">
    <source>
        <dbReference type="ARBA" id="ARBA00004141"/>
    </source>
</evidence>
<feature type="transmembrane region" description="Helical" evidence="8">
    <location>
        <begin position="137"/>
        <end position="158"/>
    </location>
</feature>
<evidence type="ECO:0000256" key="6">
    <source>
        <dbReference type="ARBA" id="ARBA00022989"/>
    </source>
</evidence>
<dbReference type="AlphaFoldDB" id="A0A2K8LBK6"/>
<dbReference type="Pfam" id="PF03219">
    <property type="entry name" value="TLC"/>
    <property type="match status" value="1"/>
</dbReference>
<proteinExistence type="inferred from homology"/>
<dbReference type="EMBL" id="CP018800">
    <property type="protein sequence ID" value="ATX82304.1"/>
    <property type="molecule type" value="Genomic_DNA"/>
</dbReference>
<keyword evidence="2 8" id="KW-0813">Transport</keyword>
<dbReference type="GO" id="GO:0016020">
    <property type="term" value="C:membrane"/>
    <property type="evidence" value="ECO:0007669"/>
    <property type="project" value="UniProtKB-SubCell"/>
</dbReference>
<reference evidence="9 10" key="1">
    <citation type="submission" date="2016-12" db="EMBL/GenBank/DDBJ databases">
        <title>Isolation and genomic insights into novel planktonic Zetaproteobacteria from stratified waters of the Chesapeake Bay.</title>
        <authorList>
            <person name="McAllister S.M."/>
            <person name="Kato S."/>
            <person name="Chan C.S."/>
            <person name="Chiu B.K."/>
            <person name="Field E.K."/>
        </authorList>
    </citation>
    <scope>NUCLEOTIDE SEQUENCE [LARGE SCALE GENOMIC DNA]</scope>
    <source>
        <strain evidence="9 10">CP-8</strain>
    </source>
</reference>
<evidence type="ECO:0000256" key="4">
    <source>
        <dbReference type="ARBA" id="ARBA00022741"/>
    </source>
</evidence>
<feature type="transmembrane region" description="Helical" evidence="8">
    <location>
        <begin position="74"/>
        <end position="95"/>
    </location>
</feature>
<dbReference type="PANTHER" id="PTHR43596:SF1">
    <property type="entry name" value="ADP,ATP CARRIER PROTEIN"/>
    <property type="match status" value="1"/>
</dbReference>
<gene>
    <name evidence="9" type="ORF">Ga0123462_1441</name>
</gene>
<dbReference type="KEGG" id="mfn:Ga0123462_1441"/>
<feature type="transmembrane region" description="Helical" evidence="8">
    <location>
        <begin position="170"/>
        <end position="189"/>
    </location>
</feature>
<dbReference type="PANTHER" id="PTHR43596">
    <property type="entry name" value="ADP,ATP CARRIER PROTEIN"/>
    <property type="match status" value="1"/>
</dbReference>
<evidence type="ECO:0000256" key="5">
    <source>
        <dbReference type="ARBA" id="ARBA00022840"/>
    </source>
</evidence>
<evidence type="ECO:0000256" key="8">
    <source>
        <dbReference type="RuleBase" id="RU363121"/>
    </source>
</evidence>
<organism evidence="9 10">
    <name type="scientific">Mariprofundus ferrinatatus</name>
    <dbReference type="NCBI Taxonomy" id="1921087"/>
    <lineage>
        <taxon>Bacteria</taxon>
        <taxon>Pseudomonadati</taxon>
        <taxon>Pseudomonadota</taxon>
        <taxon>Candidatius Mariprofundia</taxon>
        <taxon>Mariprofundales</taxon>
        <taxon>Mariprofundaceae</taxon>
        <taxon>Mariprofundus</taxon>
    </lineage>
</organism>
<feature type="transmembrane region" description="Helical" evidence="8">
    <location>
        <begin position="49"/>
        <end position="67"/>
    </location>
</feature>
<keyword evidence="4 8" id="KW-0547">Nucleotide-binding</keyword>
<evidence type="ECO:0000256" key="7">
    <source>
        <dbReference type="ARBA" id="ARBA00023136"/>
    </source>
</evidence>
<evidence type="ECO:0000256" key="2">
    <source>
        <dbReference type="ARBA" id="ARBA00022448"/>
    </source>
</evidence>
<comment type="similarity">
    <text evidence="8">Belongs to the ADP/ATP translocase tlc family.</text>
</comment>
<sequence length="416" mass="46368">MSKLRYRPFLRCALLFSNFFLIITALYHLKPVSRSIFLEAIGSDLLPYVWIATALTLGAIVSFYYRLVARYSRLHVVITSVLIVIALLVVFRPLLVDPDRITAFAFYIFVDILSVVLVEQFWSITNSVYSEEEGRRWYAFIGTGGLVGGVAGGLATGILIRQTSLQSTDLLLVAAAILSLLILLTMVMYRTGLYRDDHAKENGRHVEEGSWRAVLSHRYLKLIAAIVLLAQIIEPLIEYQFMTAIESAISGREERTAYLGEFFSLLGLIAISVNLLIVPVVHRWLGVMAGLAAQPLAVVVSSLFYISAPGLAAGAALKIADRGLSYSINRASKELLYASVNPLLIFQAKAWIDMFGYRLFRIIGSLLILLLTQWLPLSIASQDLSWLVLLVCMLWGLSLVMLGREHARRMLHGEKS</sequence>
<keyword evidence="3 8" id="KW-0812">Transmembrane</keyword>
<dbReference type="GO" id="GO:0005524">
    <property type="term" value="F:ATP binding"/>
    <property type="evidence" value="ECO:0007669"/>
    <property type="project" value="UniProtKB-KW"/>
</dbReference>
<dbReference type="InterPro" id="IPR036259">
    <property type="entry name" value="MFS_trans_sf"/>
</dbReference>
<keyword evidence="5 8" id="KW-0067">ATP-binding</keyword>
<dbReference type="GO" id="GO:0005471">
    <property type="term" value="F:ATP:ADP antiporter activity"/>
    <property type="evidence" value="ECO:0007669"/>
    <property type="project" value="InterPro"/>
</dbReference>
<dbReference type="InterPro" id="IPR004667">
    <property type="entry name" value="ADP_ATP_car_bac_type"/>
</dbReference>
<keyword evidence="6 8" id="KW-1133">Transmembrane helix</keyword>
<feature type="transmembrane region" description="Helical" evidence="8">
    <location>
        <begin position="359"/>
        <end position="378"/>
    </location>
</feature>
<dbReference type="RefSeq" id="WP_100265671.1">
    <property type="nucleotide sequence ID" value="NZ_CP018800.1"/>
</dbReference>
<keyword evidence="7 8" id="KW-0472">Membrane</keyword>
<dbReference type="SUPFAM" id="SSF103473">
    <property type="entry name" value="MFS general substrate transporter"/>
    <property type="match status" value="1"/>
</dbReference>
<comment type="subcellular location">
    <subcellularLocation>
        <location evidence="1 8">Membrane</location>
        <topology evidence="1 8">Multi-pass membrane protein</topology>
    </subcellularLocation>
</comment>
<dbReference type="OrthoDB" id="1491866at2"/>
<evidence type="ECO:0000256" key="3">
    <source>
        <dbReference type="ARBA" id="ARBA00022692"/>
    </source>
</evidence>